<dbReference type="AlphaFoldDB" id="A0A1Q9EGW8"/>
<dbReference type="Proteomes" id="UP000186817">
    <property type="component" value="Unassembled WGS sequence"/>
</dbReference>
<accession>A0A1Q9EGW8</accession>
<feature type="region of interest" description="Disordered" evidence="1">
    <location>
        <begin position="479"/>
        <end position="523"/>
    </location>
</feature>
<dbReference type="PROSITE" id="PS50053">
    <property type="entry name" value="UBIQUITIN_2"/>
    <property type="match status" value="1"/>
</dbReference>
<gene>
    <name evidence="3" type="ORF">AK812_SmicGene10090</name>
</gene>
<dbReference type="InterPro" id="IPR000626">
    <property type="entry name" value="Ubiquitin-like_dom"/>
</dbReference>
<proteinExistence type="predicted"/>
<dbReference type="InterPro" id="IPR009091">
    <property type="entry name" value="RCC1/BLIP-II"/>
</dbReference>
<protein>
    <recommendedName>
        <fullName evidence="2">Ubiquitin-like domain-containing protein</fullName>
    </recommendedName>
</protein>
<reference evidence="3 4" key="1">
    <citation type="submission" date="2016-02" db="EMBL/GenBank/DDBJ databases">
        <title>Genome analysis of coral dinoflagellate symbionts highlights evolutionary adaptations to a symbiotic lifestyle.</title>
        <authorList>
            <person name="Aranda M."/>
            <person name="Li Y."/>
            <person name="Liew Y.J."/>
            <person name="Baumgarten S."/>
            <person name="Simakov O."/>
            <person name="Wilson M."/>
            <person name="Piel J."/>
            <person name="Ashoor H."/>
            <person name="Bougouffa S."/>
            <person name="Bajic V.B."/>
            <person name="Ryu T."/>
            <person name="Ravasi T."/>
            <person name="Bayer T."/>
            <person name="Micklem G."/>
            <person name="Kim H."/>
            <person name="Bhak J."/>
            <person name="Lajeunesse T.C."/>
            <person name="Voolstra C.R."/>
        </authorList>
    </citation>
    <scope>NUCLEOTIDE SEQUENCE [LARGE SCALE GENOMIC DNA]</scope>
    <source>
        <strain evidence="3 4">CCMP2467</strain>
    </source>
</reference>
<evidence type="ECO:0000313" key="3">
    <source>
        <dbReference type="EMBL" id="OLQ06618.1"/>
    </source>
</evidence>
<dbReference type="OrthoDB" id="424150at2759"/>
<dbReference type="SUPFAM" id="SSF50985">
    <property type="entry name" value="RCC1/BLIP-II"/>
    <property type="match status" value="1"/>
</dbReference>
<feature type="domain" description="Ubiquitin-like" evidence="2">
    <location>
        <begin position="3"/>
        <end position="72"/>
    </location>
</feature>
<evidence type="ECO:0000256" key="1">
    <source>
        <dbReference type="SAM" id="MobiDB-lite"/>
    </source>
</evidence>
<organism evidence="3 4">
    <name type="scientific">Symbiodinium microadriaticum</name>
    <name type="common">Dinoflagellate</name>
    <name type="synonym">Zooxanthella microadriatica</name>
    <dbReference type="NCBI Taxonomy" id="2951"/>
    <lineage>
        <taxon>Eukaryota</taxon>
        <taxon>Sar</taxon>
        <taxon>Alveolata</taxon>
        <taxon>Dinophyceae</taxon>
        <taxon>Suessiales</taxon>
        <taxon>Symbiodiniaceae</taxon>
        <taxon>Symbiodinium</taxon>
    </lineage>
</organism>
<dbReference type="InterPro" id="IPR051553">
    <property type="entry name" value="Ran_GTPase-activating"/>
</dbReference>
<name>A0A1Q9EGW8_SYMMI</name>
<sequence>MAIAVNVRLLSGKTVALQTEPGEEVRTLELRAQTALGVGQGTGRLVDSSGNILDVKPPVKRTKLENGDSLTLCILYQVQIAASAWAFAAIRGDGSVVTWGSSDAGGDSSAVNGELNNVQHIQASAGAFAAVRADGSVVTWGDAGRGGDSSLVQDQLKSVQQIQASCHAFAAILGDGSVVTWGRAQFGGDSSAVQDELKNVRQIQASSCAFAAIVDDGSVVAWGSAGHAGDSSAVRDQLKNVQQIQATRHAFAAILGDGSVVTWGNAGAGGDSSAVQDQLSNIRQIQASFTAFAAILADGSVVTWGFPDDGGDSSAVQDQLKNVQQIQATQSAFAAILGDGSVVTWGDAEFGGDSSAVQDQLKNVQQIQACQSTFAAILDDGSVVTWGGYGDSTAVQDKLKNVQQIQASCSAFAAILGDGSVVTWGTADHGGDSSAVEHELLEKTKTQRKGGKLPTKLPVKCRTWQRPLQLSSLPKWAQQLMEESSAPPTAAQQPPTPSSSLPLSSAGALSRPKTETGPTEMNSVTVAQLKTLAEEVRLRGEADSVNMYRVNDILVKPACCTHKKPYARILNAEGLSVECFVTHAWKEELQKFVRSIELCFAHAPEKPSLWICIFAIIQSDNPLDLSEQLGNDPAHAPFTEALKRANRYLVVRNDAVDVFARIWCCWELYCAAQGGFLQSDKYIVTGPSRFPNPENWDIGKADASNLEDKRLIMLAVASNQEIYHTIIEKAVLIRNHHVPEEDQEKCGNPARWMARSLGGASHATAAILPPTLTRHASA</sequence>
<feature type="compositionally biased region" description="Low complexity" evidence="1">
    <location>
        <begin position="484"/>
        <end position="510"/>
    </location>
</feature>
<evidence type="ECO:0000259" key="2">
    <source>
        <dbReference type="PROSITE" id="PS50053"/>
    </source>
</evidence>
<dbReference type="PANTHER" id="PTHR45982:SF1">
    <property type="entry name" value="REGULATOR OF CHROMOSOME CONDENSATION"/>
    <property type="match status" value="1"/>
</dbReference>
<keyword evidence="4" id="KW-1185">Reference proteome</keyword>
<comment type="caution">
    <text evidence="3">The sequence shown here is derived from an EMBL/GenBank/DDBJ whole genome shotgun (WGS) entry which is preliminary data.</text>
</comment>
<dbReference type="EMBL" id="LSRX01000156">
    <property type="protein sequence ID" value="OLQ06618.1"/>
    <property type="molecule type" value="Genomic_DNA"/>
</dbReference>
<dbReference type="PANTHER" id="PTHR45982">
    <property type="entry name" value="REGULATOR OF CHROMOSOME CONDENSATION"/>
    <property type="match status" value="1"/>
</dbReference>
<evidence type="ECO:0000313" key="4">
    <source>
        <dbReference type="Proteomes" id="UP000186817"/>
    </source>
</evidence>
<dbReference type="Gene3D" id="2.130.10.30">
    <property type="entry name" value="Regulator of chromosome condensation 1/beta-lactamase-inhibitor protein II"/>
    <property type="match status" value="2"/>
</dbReference>